<dbReference type="AlphaFoldDB" id="A0A811QPR5"/>
<reference evidence="2" key="1">
    <citation type="submission" date="2020-10" db="EMBL/GenBank/DDBJ databases">
        <authorList>
            <person name="Han B."/>
            <person name="Lu T."/>
            <person name="Zhao Q."/>
            <person name="Huang X."/>
            <person name="Zhao Y."/>
        </authorList>
    </citation>
    <scope>NUCLEOTIDE SEQUENCE</scope>
</reference>
<name>A0A811QPR5_9POAL</name>
<evidence type="ECO:0000256" key="1">
    <source>
        <dbReference type="SAM" id="MobiDB-lite"/>
    </source>
</evidence>
<protein>
    <submittedName>
        <fullName evidence="2">Uncharacterized protein</fullName>
    </submittedName>
</protein>
<evidence type="ECO:0000313" key="2">
    <source>
        <dbReference type="EMBL" id="CAD6258011.1"/>
    </source>
</evidence>
<dbReference type="Proteomes" id="UP000604825">
    <property type="component" value="Unassembled WGS sequence"/>
</dbReference>
<sequence>MARSSDETVEVSANDERRMCGLAGDDDEDDLREDAAELFGRRVEDPIVADGGSNDAIGGEEEEGEDDNDNKRSRPSTSAVWLDFKKLFKKGPKGKKVS</sequence>
<keyword evidence="3" id="KW-1185">Reference proteome</keyword>
<comment type="caution">
    <text evidence="2">The sequence shown here is derived from an EMBL/GenBank/DDBJ whole genome shotgun (WGS) entry which is preliminary data.</text>
</comment>
<evidence type="ECO:0000313" key="3">
    <source>
        <dbReference type="Proteomes" id="UP000604825"/>
    </source>
</evidence>
<feature type="compositionally biased region" description="Acidic residues" evidence="1">
    <location>
        <begin position="58"/>
        <end position="68"/>
    </location>
</feature>
<gene>
    <name evidence="2" type="ORF">NCGR_LOCUS41494</name>
</gene>
<feature type="region of interest" description="Disordered" evidence="1">
    <location>
        <begin position="41"/>
        <end position="77"/>
    </location>
</feature>
<proteinExistence type="predicted"/>
<accession>A0A811QPR5</accession>
<dbReference type="EMBL" id="CAJGYO010000010">
    <property type="protein sequence ID" value="CAD6258011.1"/>
    <property type="molecule type" value="Genomic_DNA"/>
</dbReference>
<feature type="region of interest" description="Disordered" evidence="1">
    <location>
        <begin position="1"/>
        <end position="29"/>
    </location>
</feature>
<organism evidence="2 3">
    <name type="scientific">Miscanthus lutarioriparius</name>
    <dbReference type="NCBI Taxonomy" id="422564"/>
    <lineage>
        <taxon>Eukaryota</taxon>
        <taxon>Viridiplantae</taxon>
        <taxon>Streptophyta</taxon>
        <taxon>Embryophyta</taxon>
        <taxon>Tracheophyta</taxon>
        <taxon>Spermatophyta</taxon>
        <taxon>Magnoliopsida</taxon>
        <taxon>Liliopsida</taxon>
        <taxon>Poales</taxon>
        <taxon>Poaceae</taxon>
        <taxon>PACMAD clade</taxon>
        <taxon>Panicoideae</taxon>
        <taxon>Andropogonodae</taxon>
        <taxon>Andropogoneae</taxon>
        <taxon>Saccharinae</taxon>
        <taxon>Miscanthus</taxon>
    </lineage>
</organism>